<evidence type="ECO:0000313" key="3">
    <source>
        <dbReference type="EMBL" id="GJT93219.1"/>
    </source>
</evidence>
<keyword evidence="1" id="KW-0175">Coiled coil</keyword>
<accession>A0ABQ5HZF3</accession>
<protein>
    <submittedName>
        <fullName evidence="3">Uncharacterized protein</fullName>
    </submittedName>
</protein>
<dbReference type="EMBL" id="BQNB010020182">
    <property type="protein sequence ID" value="GJT93219.1"/>
    <property type="molecule type" value="Genomic_DNA"/>
</dbReference>
<comment type="caution">
    <text evidence="3">The sequence shown here is derived from an EMBL/GenBank/DDBJ whole genome shotgun (WGS) entry which is preliminary data.</text>
</comment>
<name>A0ABQ5HZF3_9ASTR</name>
<organism evidence="3 4">
    <name type="scientific">Tanacetum coccineum</name>
    <dbReference type="NCBI Taxonomy" id="301880"/>
    <lineage>
        <taxon>Eukaryota</taxon>
        <taxon>Viridiplantae</taxon>
        <taxon>Streptophyta</taxon>
        <taxon>Embryophyta</taxon>
        <taxon>Tracheophyta</taxon>
        <taxon>Spermatophyta</taxon>
        <taxon>Magnoliopsida</taxon>
        <taxon>eudicotyledons</taxon>
        <taxon>Gunneridae</taxon>
        <taxon>Pentapetalae</taxon>
        <taxon>asterids</taxon>
        <taxon>campanulids</taxon>
        <taxon>Asterales</taxon>
        <taxon>Asteraceae</taxon>
        <taxon>Asteroideae</taxon>
        <taxon>Anthemideae</taxon>
        <taxon>Anthemidinae</taxon>
        <taxon>Tanacetum</taxon>
    </lineage>
</organism>
<feature type="coiled-coil region" evidence="1">
    <location>
        <begin position="32"/>
        <end position="66"/>
    </location>
</feature>
<feature type="compositionally biased region" description="Low complexity" evidence="2">
    <location>
        <begin position="1"/>
        <end position="11"/>
    </location>
</feature>
<feature type="compositionally biased region" description="Basic and acidic residues" evidence="2">
    <location>
        <begin position="158"/>
        <end position="169"/>
    </location>
</feature>
<reference evidence="3" key="2">
    <citation type="submission" date="2022-01" db="EMBL/GenBank/DDBJ databases">
        <authorList>
            <person name="Yamashiro T."/>
            <person name="Shiraishi A."/>
            <person name="Satake H."/>
            <person name="Nakayama K."/>
        </authorList>
    </citation>
    <scope>NUCLEOTIDE SEQUENCE</scope>
</reference>
<reference evidence="3" key="1">
    <citation type="journal article" date="2022" name="Int. J. Mol. Sci.">
        <title>Draft Genome of Tanacetum Coccineum: Genomic Comparison of Closely Related Tanacetum-Family Plants.</title>
        <authorList>
            <person name="Yamashiro T."/>
            <person name="Shiraishi A."/>
            <person name="Nakayama K."/>
            <person name="Satake H."/>
        </authorList>
    </citation>
    <scope>NUCLEOTIDE SEQUENCE</scope>
</reference>
<feature type="region of interest" description="Disordered" evidence="2">
    <location>
        <begin position="158"/>
        <end position="215"/>
    </location>
</feature>
<dbReference type="Proteomes" id="UP001151760">
    <property type="component" value="Unassembled WGS sequence"/>
</dbReference>
<proteinExistence type="predicted"/>
<feature type="region of interest" description="Disordered" evidence="2">
    <location>
        <begin position="1"/>
        <end position="22"/>
    </location>
</feature>
<keyword evidence="4" id="KW-1185">Reference proteome</keyword>
<evidence type="ECO:0000256" key="2">
    <source>
        <dbReference type="SAM" id="MobiDB-lite"/>
    </source>
</evidence>
<evidence type="ECO:0000256" key="1">
    <source>
        <dbReference type="SAM" id="Coils"/>
    </source>
</evidence>
<evidence type="ECO:0000313" key="4">
    <source>
        <dbReference type="Proteomes" id="UP001151760"/>
    </source>
</evidence>
<sequence length="668" mass="77908">MPTKITTTITTVPPPPSQPQQDVSTSILTQTISQLEHNIADLVDANQALEERLDMQGNRIHRLETQYLSRMIRDQTVEFIDSQEINRKIEESVKEVVTASVQHAMRTPLRARFRDLPTSDMKEILLQRMLEDNYDKGQEDHKIAYEALQKSIIRDESEKLDVDKAEEQTKKKRASDSAQDPPPPPPSSTTNRGYGSDDEDSGTRHIPKVSLNQQWFKPLSEEERPATHEPAWSIPSLSLPVPNNNWASALASSFVPPPENSLLLQTGDIGVFIDWFCKKQGITELTPEHLEGPAYEVVKAFHPDVIHLQFQMEECHKLLTNQVDVGLLRYNVSRPLPLGGPPGQVTIQTEFFFNKDLEYLRFSHKGDRLALSITKMKAASYPDAGLEQMVHDQMWAEEEYMYDISASYGISYWWFKRQQFYIERHSADTNRRAIVRTHMRILSFVRIEVFSLYGYDYMKKIVIRRADNQEYTIAESDFKDLYPSDFEDLYLLNLQGHLNHLPPKDKKIISTAVNLWIRNLDIRKRVKDFQLGIQSYQTQLNLTKPRWEATGLEFMHDYKILDSPWAVVFRDKYGMQMIMRFNEIHKFSDGTLQQINEALDYRVKEFKVNKVNPGLNTRFWTMNDVIKSEQFMFSIQKRLKLRRIFQNLESFVGGRIREGDYRIFQRTE</sequence>
<gene>
    <name evidence="3" type="ORF">Tco_1082064</name>
</gene>